<dbReference type="PANTHER" id="PTHR41930:SF1">
    <property type="entry name" value="DEPHOSPHO-COA KINASE"/>
    <property type="match status" value="1"/>
</dbReference>
<proteinExistence type="predicted"/>
<dbReference type="SUPFAM" id="SSF52972">
    <property type="entry name" value="ITPase-like"/>
    <property type="match status" value="1"/>
</dbReference>
<keyword evidence="1" id="KW-0378">Hydrolase</keyword>
<dbReference type="InterPro" id="IPR027417">
    <property type="entry name" value="P-loop_NTPase"/>
</dbReference>
<dbReference type="InterPro" id="IPR002637">
    <property type="entry name" value="RdgB/HAM1"/>
</dbReference>
<dbReference type="Pfam" id="PF13238">
    <property type="entry name" value="AAA_18"/>
    <property type="match status" value="1"/>
</dbReference>
<dbReference type="PANTHER" id="PTHR41930">
    <property type="entry name" value="UPF0200 PROTEIN MJ1399"/>
    <property type="match status" value="1"/>
</dbReference>
<dbReference type="SUPFAM" id="SSF52540">
    <property type="entry name" value="P-loop containing nucleoside triphosphate hydrolases"/>
    <property type="match status" value="1"/>
</dbReference>
<dbReference type="Proteomes" id="UP001524499">
    <property type="component" value="Unassembled WGS sequence"/>
</dbReference>
<dbReference type="EMBL" id="JANIBJ010000008">
    <property type="protein sequence ID" value="MCQ8103577.1"/>
    <property type="molecule type" value="Genomic_DNA"/>
</dbReference>
<sequence length="514" mass="60089">MVEIVFFTSNPIKLAHARYLCRDYAVRIVGFREKTFGANYEEPRIYDRAELIERSYQDALQRWKRFVSENEQKLFFLEDTSVIIEALSKEREIPGLDVKYWMKETQFAQLDETIRNLGNDRRCRVRSDLVLHLPPELRPKDSNDSYRIFTSFSFGNVVEYEQDFKTNLLYPWLDNKTFNKWFVPEGCQDPISLLPIEEADKHDFRSRSFQEMLGFLENRGEIRKRYTAPKQYQLEASAPLFVICGPSCAGKTTLAEHLADSYGYYHIEASDFMYRSYYQRHGVSSTVPIGDFAEQALKDQPEIVAEQVLEDIESSQPLAAVVTGFRSPEELTWLQEHYAGHQPIVPVYIDAQPSIRFQRSLLRGRETSPETKGRFDKRDSQQLAMGLDDLARILQSDLFKNEGSKEKFFNAFADRHLQDWPYPKDNPRHPLNAGELEKLILKALLGEYPSRTYFTTTEIAHLINSNLPTDRQRSKNNVSRYFNQRFYPYYEIKLIDGKRKYRLSNTGLGKAKLL</sequence>
<evidence type="ECO:0000313" key="3">
    <source>
        <dbReference type="EMBL" id="MCQ8103577.1"/>
    </source>
</evidence>
<name>A0ABT1TER5_9GAMM</name>
<evidence type="ECO:0000256" key="2">
    <source>
        <dbReference type="ARBA" id="ARBA00023080"/>
    </source>
</evidence>
<keyword evidence="4" id="KW-1185">Reference proteome</keyword>
<dbReference type="RefSeq" id="WP_256601285.1">
    <property type="nucleotide sequence ID" value="NZ_JANIBJ010000008.1"/>
</dbReference>
<protein>
    <submittedName>
        <fullName evidence="3">AAA family ATPase</fullName>
    </submittedName>
</protein>
<organism evidence="3 4">
    <name type="scientific">Methylomonas subterranea</name>
    <dbReference type="NCBI Taxonomy" id="2952225"/>
    <lineage>
        <taxon>Bacteria</taxon>
        <taxon>Pseudomonadati</taxon>
        <taxon>Pseudomonadota</taxon>
        <taxon>Gammaproteobacteria</taxon>
        <taxon>Methylococcales</taxon>
        <taxon>Methylococcaceae</taxon>
        <taxon>Methylomonas</taxon>
    </lineage>
</organism>
<dbReference type="Gene3D" id="3.90.950.10">
    <property type="match status" value="1"/>
</dbReference>
<evidence type="ECO:0000313" key="4">
    <source>
        <dbReference type="Proteomes" id="UP001524499"/>
    </source>
</evidence>
<dbReference type="Gene3D" id="3.40.50.300">
    <property type="entry name" value="P-loop containing nucleotide triphosphate hydrolases"/>
    <property type="match status" value="1"/>
</dbReference>
<comment type="caution">
    <text evidence="3">The sequence shown here is derived from an EMBL/GenBank/DDBJ whole genome shotgun (WGS) entry which is preliminary data.</text>
</comment>
<gene>
    <name evidence="3" type="ORF">NP590_05630</name>
</gene>
<dbReference type="InterPro" id="IPR029001">
    <property type="entry name" value="ITPase-like_fam"/>
</dbReference>
<reference evidence="3 4" key="1">
    <citation type="submission" date="2022-07" db="EMBL/GenBank/DDBJ databases">
        <title>Methylomonas rivi sp. nov., Methylomonas rosea sp. nov., Methylomonas aureus sp. nov. and Methylomonas subterranea sp. nov., four novel methanotrophs isolated from a freshwater creek and the deep terrestrial subsurface.</title>
        <authorList>
            <person name="Abin C."/>
            <person name="Sankaranarayanan K."/>
            <person name="Garner C."/>
            <person name="Sindelar R."/>
            <person name="Kotary K."/>
            <person name="Garner R."/>
            <person name="Barclay S."/>
            <person name="Lawson P."/>
            <person name="Krumholz L."/>
        </authorList>
    </citation>
    <scope>NUCLEOTIDE SEQUENCE [LARGE SCALE GENOMIC DNA]</scope>
    <source>
        <strain evidence="3 4">SURF-2</strain>
    </source>
</reference>
<accession>A0ABT1TER5</accession>
<keyword evidence="2" id="KW-0546">Nucleotide metabolism</keyword>
<dbReference type="Pfam" id="PF01725">
    <property type="entry name" value="Ham1p_like"/>
    <property type="match status" value="1"/>
</dbReference>
<evidence type="ECO:0000256" key="1">
    <source>
        <dbReference type="ARBA" id="ARBA00022801"/>
    </source>
</evidence>